<protein>
    <submittedName>
        <fullName evidence="1">Uncharacterized protein</fullName>
    </submittedName>
</protein>
<name>A0A226DWR5_FOLCA</name>
<organism evidence="1 2">
    <name type="scientific">Folsomia candida</name>
    <name type="common">Springtail</name>
    <dbReference type="NCBI Taxonomy" id="158441"/>
    <lineage>
        <taxon>Eukaryota</taxon>
        <taxon>Metazoa</taxon>
        <taxon>Ecdysozoa</taxon>
        <taxon>Arthropoda</taxon>
        <taxon>Hexapoda</taxon>
        <taxon>Collembola</taxon>
        <taxon>Entomobryomorpha</taxon>
        <taxon>Isotomoidea</taxon>
        <taxon>Isotomidae</taxon>
        <taxon>Proisotominae</taxon>
        <taxon>Folsomia</taxon>
    </lineage>
</organism>
<reference evidence="1 2" key="1">
    <citation type="submission" date="2015-12" db="EMBL/GenBank/DDBJ databases">
        <title>The genome of Folsomia candida.</title>
        <authorList>
            <person name="Faddeeva A."/>
            <person name="Derks M.F."/>
            <person name="Anvar Y."/>
            <person name="Smit S."/>
            <person name="Van Straalen N."/>
            <person name="Roelofs D."/>
        </authorList>
    </citation>
    <scope>NUCLEOTIDE SEQUENCE [LARGE SCALE GENOMIC DNA]</scope>
    <source>
        <strain evidence="1 2">VU population</strain>
        <tissue evidence="1">Whole body</tissue>
    </source>
</reference>
<sequence>MEEISINLDQGEAMIVVAPLRKCNVRRAAATSEGAVAPRKVRISLYTTTVMCLRSHVGEIGPAKPGGGGRFAKYSRVDDPFDILVCCRDRDQHPVTSFTYFDAFTRDIQSLFIMGARIAENGNNIRQQKWIFYNRFFLELGQTNERMDFDALFSLKWSRKRQTPAEEQEVVHFTTFLSNFLETLDTKLTQLSSNISPSNELDVYIAAVRLWSISPPSDRDAEIRSKWVNFLNEMATFVEERYKKPDAAKK</sequence>
<dbReference type="EMBL" id="LNIX01000010">
    <property type="protein sequence ID" value="OXA49912.1"/>
    <property type="molecule type" value="Genomic_DNA"/>
</dbReference>
<gene>
    <name evidence="1" type="ORF">Fcan01_15566</name>
</gene>
<keyword evidence="2" id="KW-1185">Reference proteome</keyword>
<accession>A0A226DWR5</accession>
<comment type="caution">
    <text evidence="1">The sequence shown here is derived from an EMBL/GenBank/DDBJ whole genome shotgun (WGS) entry which is preliminary data.</text>
</comment>
<evidence type="ECO:0000313" key="1">
    <source>
        <dbReference type="EMBL" id="OXA49912.1"/>
    </source>
</evidence>
<evidence type="ECO:0000313" key="2">
    <source>
        <dbReference type="Proteomes" id="UP000198287"/>
    </source>
</evidence>
<dbReference type="AlphaFoldDB" id="A0A226DWR5"/>
<dbReference type="Proteomes" id="UP000198287">
    <property type="component" value="Unassembled WGS sequence"/>
</dbReference>
<proteinExistence type="predicted"/>